<dbReference type="EMBL" id="LT796768">
    <property type="protein sequence ID" value="SKB08053.1"/>
    <property type="molecule type" value="Genomic_DNA"/>
</dbReference>
<dbReference type="SUPFAM" id="SSF56281">
    <property type="entry name" value="Metallo-hydrolase/oxidoreductase"/>
    <property type="match status" value="1"/>
</dbReference>
<proteinExistence type="predicted"/>
<dbReference type="PANTHER" id="PTHR43546:SF3">
    <property type="entry name" value="UPF0173 METAL-DEPENDENT HYDROLASE MJ1163"/>
    <property type="match status" value="1"/>
</dbReference>
<accession>A0A1T4Z2G1</accession>
<evidence type="ECO:0000313" key="2">
    <source>
        <dbReference type="Proteomes" id="UP000191040"/>
    </source>
</evidence>
<sequence>MRMKLGRPDLSVHDALFDLPAAAPDAPSVTFAGVSTLSFEDGGSALLIDGFFSRPSLARVGLGRISPAPERIGDGLRRLGLLGVGASRLEVVLPVHSHFDHAMDSAEVARRTGALLAGGTSTLNIGRGAGLPDDRCRPLEPGVPTAFGPWTVTAVPSEHCPPDRYPGTIDEPLRTPARASAYRCGEAWSLLVEHPATGATLVQGSAGFRPEALASLRADAVYLGIGQLGLLGAEYIEQYWTHTVTAVGARTVVLTHWDDFFRPLTRPLRALPYAGDDLDVTMRELRYLAGRDGVSLHLPTLWRREDPWTD</sequence>
<name>A0A1T4Z2G1_9ACTN</name>
<dbReference type="AlphaFoldDB" id="A0A1T4Z2G1"/>
<keyword evidence="2" id="KW-1185">Reference proteome</keyword>
<dbReference type="Proteomes" id="UP000191040">
    <property type="component" value="Chromosome I"/>
</dbReference>
<dbReference type="RefSeq" id="WP_078699979.1">
    <property type="nucleotide sequence ID" value="NZ_LT796768.1"/>
</dbReference>
<dbReference type="InterPro" id="IPR036866">
    <property type="entry name" value="RibonucZ/Hydroxyglut_hydro"/>
</dbReference>
<gene>
    <name evidence="1" type="ORF">SAMN06295964_1957</name>
</gene>
<organism evidence="1 2">
    <name type="scientific">Aeromicrobium choanae</name>
    <dbReference type="NCBI Taxonomy" id="1736691"/>
    <lineage>
        <taxon>Bacteria</taxon>
        <taxon>Bacillati</taxon>
        <taxon>Actinomycetota</taxon>
        <taxon>Actinomycetes</taxon>
        <taxon>Propionibacteriales</taxon>
        <taxon>Nocardioidaceae</taxon>
        <taxon>Aeromicrobium</taxon>
    </lineage>
</organism>
<dbReference type="Gene3D" id="3.60.15.10">
    <property type="entry name" value="Ribonuclease Z/Hydroxyacylglutathione hydrolase-like"/>
    <property type="match status" value="1"/>
</dbReference>
<evidence type="ECO:0000313" key="1">
    <source>
        <dbReference type="EMBL" id="SKB08053.1"/>
    </source>
</evidence>
<dbReference type="STRING" id="1736691.SAMN06295964_1957"/>
<dbReference type="OrthoDB" id="9789133at2"/>
<reference evidence="2" key="1">
    <citation type="submission" date="2017-02" db="EMBL/GenBank/DDBJ databases">
        <authorList>
            <person name="Varghese N."/>
            <person name="Submissions S."/>
        </authorList>
    </citation>
    <scope>NUCLEOTIDE SEQUENCE [LARGE SCALE GENOMIC DNA]</scope>
    <source>
        <strain evidence="2">9H-4</strain>
    </source>
</reference>
<dbReference type="PANTHER" id="PTHR43546">
    <property type="entry name" value="UPF0173 METAL-DEPENDENT HYDROLASE MJ1163-RELATED"/>
    <property type="match status" value="1"/>
</dbReference>
<dbReference type="InterPro" id="IPR050114">
    <property type="entry name" value="UPF0173_UPF0282_UlaG_hydrolase"/>
</dbReference>
<protein>
    <submittedName>
        <fullName evidence="1">L-ascorbate metabolism protein UlaG, beta-lactamase superfamily</fullName>
    </submittedName>
</protein>